<dbReference type="OMA" id="TITMEHI"/>
<dbReference type="Pfam" id="PF20167">
    <property type="entry name" value="Transposase_32"/>
    <property type="match status" value="1"/>
</dbReference>
<dbReference type="OrthoDB" id="1436991at2759"/>
<gene>
    <name evidence="2" type="ORF">PHAVU_007G113900g</name>
</gene>
<evidence type="ECO:0000313" key="3">
    <source>
        <dbReference type="Proteomes" id="UP000000226"/>
    </source>
</evidence>
<evidence type="ECO:0000259" key="1">
    <source>
        <dbReference type="Pfam" id="PF20167"/>
    </source>
</evidence>
<dbReference type="Gramene" id="ESW15918">
    <property type="protein sequence ID" value="ESW15918"/>
    <property type="gene ID" value="PHAVU_007G113900g"/>
</dbReference>
<dbReference type="EMBL" id="CM002294">
    <property type="protein sequence ID" value="ESW15918.1"/>
    <property type="molecule type" value="Genomic_DNA"/>
</dbReference>
<evidence type="ECO:0000313" key="2">
    <source>
        <dbReference type="EMBL" id="ESW15918.1"/>
    </source>
</evidence>
<dbReference type="AlphaFoldDB" id="V7BGD4"/>
<organism evidence="2 3">
    <name type="scientific">Phaseolus vulgaris</name>
    <name type="common">Kidney bean</name>
    <name type="synonym">French bean</name>
    <dbReference type="NCBI Taxonomy" id="3885"/>
    <lineage>
        <taxon>Eukaryota</taxon>
        <taxon>Viridiplantae</taxon>
        <taxon>Streptophyta</taxon>
        <taxon>Embryophyta</taxon>
        <taxon>Tracheophyta</taxon>
        <taxon>Spermatophyta</taxon>
        <taxon>Magnoliopsida</taxon>
        <taxon>eudicotyledons</taxon>
        <taxon>Gunneridae</taxon>
        <taxon>Pentapetalae</taxon>
        <taxon>rosids</taxon>
        <taxon>fabids</taxon>
        <taxon>Fabales</taxon>
        <taxon>Fabaceae</taxon>
        <taxon>Papilionoideae</taxon>
        <taxon>50 kb inversion clade</taxon>
        <taxon>NPAAA clade</taxon>
        <taxon>indigoferoid/millettioid clade</taxon>
        <taxon>Phaseoleae</taxon>
        <taxon>Phaseolus</taxon>
    </lineage>
</organism>
<feature type="domain" description="Putative plant transposon protein" evidence="1">
    <location>
        <begin position="72"/>
        <end position="266"/>
    </location>
</feature>
<keyword evidence="3" id="KW-1185">Reference proteome</keyword>
<reference evidence="3" key="1">
    <citation type="journal article" date="2014" name="Nat. Genet.">
        <title>A reference genome for common bean and genome-wide analysis of dual domestications.</title>
        <authorList>
            <person name="Schmutz J."/>
            <person name="McClean P.E."/>
            <person name="Mamidi S."/>
            <person name="Wu G.A."/>
            <person name="Cannon S.B."/>
            <person name="Grimwood J."/>
            <person name="Jenkins J."/>
            <person name="Shu S."/>
            <person name="Song Q."/>
            <person name="Chavarro C."/>
            <person name="Torres-Torres M."/>
            <person name="Geffroy V."/>
            <person name="Moghaddam S.M."/>
            <person name="Gao D."/>
            <person name="Abernathy B."/>
            <person name="Barry K."/>
            <person name="Blair M."/>
            <person name="Brick M.A."/>
            <person name="Chovatia M."/>
            <person name="Gepts P."/>
            <person name="Goodstein D.M."/>
            <person name="Gonzales M."/>
            <person name="Hellsten U."/>
            <person name="Hyten D.L."/>
            <person name="Jia G."/>
            <person name="Kelly J.D."/>
            <person name="Kudrna D."/>
            <person name="Lee R."/>
            <person name="Richard M.M."/>
            <person name="Miklas P.N."/>
            <person name="Osorno J.M."/>
            <person name="Rodrigues J."/>
            <person name="Thareau V."/>
            <person name="Urrea C.A."/>
            <person name="Wang M."/>
            <person name="Yu Y."/>
            <person name="Zhang M."/>
            <person name="Wing R.A."/>
            <person name="Cregan P.B."/>
            <person name="Rokhsar D.S."/>
            <person name="Jackson S.A."/>
        </authorList>
    </citation>
    <scope>NUCLEOTIDE SEQUENCE [LARGE SCALE GENOMIC DNA]</scope>
    <source>
        <strain evidence="3">cv. G19833</strain>
    </source>
</reference>
<name>V7BGD4_PHAVU</name>
<dbReference type="InterPro" id="IPR046796">
    <property type="entry name" value="Transposase_32_dom"/>
</dbReference>
<proteinExistence type="predicted"/>
<sequence>MGRTKSTTGINLTRFNKGKRARVESPNPPRNIEPNKDKKQIYEELKSWVLISERKVILLPEEFDSFFNGLLQRNWTNLADPYLKYDPNIVSEFYTNAWVEDSNDLKVKVKGKWIYYDRNAINHFLGNPLPDNVECTYQPIKNLIYEWFNERYIVEKLCIPNKSFQTGSTGHLLRIKRKDMKTLAQVWMTFLLTNIIPLGHVSDLNLPRCQLLYTIMRDDYKVDVAQIISHHMYKIARLEINKNNEKAKGSLGFPTLITALCESQGVAVNPTIKIRPTIDKKITDQNCINLEEAHQQPHPPHPSHVEDQPSMVLSEQHSPTTITMEHIMEYIRASTEHIHLQNASNHKGILYIQQGLYHGSSQGQNNPWMAPAEFNNYLSWPRDRHNFSWEAGASGVGIRVGDESEIRFGEEDVVEDGCYPFKTCV</sequence>
<accession>V7BGD4</accession>
<dbReference type="Proteomes" id="UP000000226">
    <property type="component" value="Chromosome 7"/>
</dbReference>
<protein>
    <recommendedName>
        <fullName evidence="1">Putative plant transposon protein domain-containing protein</fullName>
    </recommendedName>
</protein>